<feature type="region of interest" description="Disordered" evidence="1">
    <location>
        <begin position="1"/>
        <end position="21"/>
    </location>
</feature>
<reference evidence="3" key="1">
    <citation type="submission" date="2011-04" db="EMBL/GenBank/DDBJ databases">
        <title>Complete sequence of Cellvibrio gilvus ATCC 13127.</title>
        <authorList>
            <person name="Lucas S."/>
            <person name="Han J."/>
            <person name="Lapidus A."/>
            <person name="Cheng J.-F."/>
            <person name="Goodwin L."/>
            <person name="Pitluck S."/>
            <person name="Peters L."/>
            <person name="Munk A."/>
            <person name="Detter J.C."/>
            <person name="Han C."/>
            <person name="Tapia R."/>
            <person name="Land M."/>
            <person name="Hauser L."/>
            <person name="Kyrpides N."/>
            <person name="Ivanova N."/>
            <person name="Ovchinnikova G."/>
            <person name="Pagani I."/>
            <person name="Mead D."/>
            <person name="Brumm P."/>
            <person name="Woyke T."/>
        </authorList>
    </citation>
    <scope>NUCLEOTIDE SEQUENCE [LARGE SCALE GENOMIC DNA]</scope>
    <source>
        <strain evidence="3">ATCC 13127 / NRRL B-14078</strain>
    </source>
</reference>
<dbReference type="KEGG" id="cga:Celgi_2346"/>
<evidence type="ECO:0000313" key="3">
    <source>
        <dbReference type="Proteomes" id="UP000000485"/>
    </source>
</evidence>
<evidence type="ECO:0000313" key="2">
    <source>
        <dbReference type="EMBL" id="AEI12846.1"/>
    </source>
</evidence>
<dbReference type="STRING" id="593907.Celgi_2346"/>
<organism evidence="2 3">
    <name type="scientific">Cellulomonas gilvus (strain ATCC 13127 / NRRL B-14078)</name>
    <name type="common">Cellvibrio gilvus</name>
    <dbReference type="NCBI Taxonomy" id="593907"/>
    <lineage>
        <taxon>Bacteria</taxon>
        <taxon>Bacillati</taxon>
        <taxon>Actinomycetota</taxon>
        <taxon>Actinomycetes</taxon>
        <taxon>Micrococcales</taxon>
        <taxon>Cellulomonadaceae</taxon>
        <taxon>Cellulomonas</taxon>
    </lineage>
</organism>
<dbReference type="RefSeq" id="WP_013884364.1">
    <property type="nucleotide sequence ID" value="NC_015671.1"/>
</dbReference>
<evidence type="ECO:0000256" key="1">
    <source>
        <dbReference type="SAM" id="MobiDB-lite"/>
    </source>
</evidence>
<sequence length="285" mass="29347">MNTQKTDIVPLGSLPRPTSGDDLATRVRTALQTGAGVADESAQRLQVAATLDGADVATLDVDLTGVVVSPREAKVARERAASFAPTSREPGTIRRLRVEAHPVTVSGAPVDVLVDVAGVPFEWVEGAQSELGLAPVEPTESAPVTGSARLSVSAAALEQAVERVATQVARGHGLTLTKLDAQFAPAGSNGVAVTVHAQVRKGVLSATVEAGANATVDDALGVTLSDVRATSRNPVVAALLVAARSRVERYEGRRMDLAASLPAGVRLTDVRVEVGTDLVLSARAH</sequence>
<dbReference type="AlphaFoldDB" id="F8A1G2"/>
<accession>F8A1G2</accession>
<dbReference type="OrthoDB" id="5142315at2"/>
<dbReference type="Proteomes" id="UP000000485">
    <property type="component" value="Chromosome"/>
</dbReference>
<proteinExistence type="predicted"/>
<dbReference type="HOGENOM" id="CLU_975828_0_0_11"/>
<gene>
    <name evidence="2" type="ordered locus">Celgi_2346</name>
</gene>
<dbReference type="eggNOG" id="ENOG50334JB">
    <property type="taxonomic scope" value="Bacteria"/>
</dbReference>
<dbReference type="EMBL" id="CP002665">
    <property type="protein sequence ID" value="AEI12846.1"/>
    <property type="molecule type" value="Genomic_DNA"/>
</dbReference>
<keyword evidence="3" id="KW-1185">Reference proteome</keyword>
<protein>
    <submittedName>
        <fullName evidence="2">Uncharacterized protein</fullName>
    </submittedName>
</protein>
<name>F8A1G2_CELGA</name>